<reference evidence="1 2" key="1">
    <citation type="journal article" date="2021" name="Elife">
        <title>Chloroplast acquisition without the gene transfer in kleptoplastic sea slugs, Plakobranchus ocellatus.</title>
        <authorList>
            <person name="Maeda T."/>
            <person name="Takahashi S."/>
            <person name="Yoshida T."/>
            <person name="Shimamura S."/>
            <person name="Takaki Y."/>
            <person name="Nagai Y."/>
            <person name="Toyoda A."/>
            <person name="Suzuki Y."/>
            <person name="Arimoto A."/>
            <person name="Ishii H."/>
            <person name="Satoh N."/>
            <person name="Nishiyama T."/>
            <person name="Hasebe M."/>
            <person name="Maruyama T."/>
            <person name="Minagawa J."/>
            <person name="Obokata J."/>
            <person name="Shigenobu S."/>
        </authorList>
    </citation>
    <scope>NUCLEOTIDE SEQUENCE [LARGE SCALE GENOMIC DNA]</scope>
</reference>
<name>A0AAV3Z695_9GAST</name>
<keyword evidence="2" id="KW-1185">Reference proteome</keyword>
<proteinExistence type="predicted"/>
<evidence type="ECO:0000313" key="1">
    <source>
        <dbReference type="EMBL" id="GFN90069.1"/>
    </source>
</evidence>
<sequence>MISAFPSPFETKVASSSSSALGLMMRQHETRPERNSEPCPRLIKHLVCIHEETSSRSMNACLISNAPRPLIVPRGLRGRRQTNHYFLFGFWFCVTMRSQIALSNSPSGRTADSKGASRYQDNITYNWITECI</sequence>
<protein>
    <submittedName>
        <fullName evidence="1">Uncharacterized protein</fullName>
    </submittedName>
</protein>
<gene>
    <name evidence="1" type="ORF">PoB_001657500</name>
</gene>
<accession>A0AAV3Z695</accession>
<organism evidence="1 2">
    <name type="scientific">Plakobranchus ocellatus</name>
    <dbReference type="NCBI Taxonomy" id="259542"/>
    <lineage>
        <taxon>Eukaryota</taxon>
        <taxon>Metazoa</taxon>
        <taxon>Spiralia</taxon>
        <taxon>Lophotrochozoa</taxon>
        <taxon>Mollusca</taxon>
        <taxon>Gastropoda</taxon>
        <taxon>Heterobranchia</taxon>
        <taxon>Euthyneura</taxon>
        <taxon>Panpulmonata</taxon>
        <taxon>Sacoglossa</taxon>
        <taxon>Placobranchoidea</taxon>
        <taxon>Plakobranchidae</taxon>
        <taxon>Plakobranchus</taxon>
    </lineage>
</organism>
<dbReference type="AlphaFoldDB" id="A0AAV3Z695"/>
<comment type="caution">
    <text evidence="1">The sequence shown here is derived from an EMBL/GenBank/DDBJ whole genome shotgun (WGS) entry which is preliminary data.</text>
</comment>
<evidence type="ECO:0000313" key="2">
    <source>
        <dbReference type="Proteomes" id="UP000735302"/>
    </source>
</evidence>
<dbReference type="Proteomes" id="UP000735302">
    <property type="component" value="Unassembled WGS sequence"/>
</dbReference>
<dbReference type="EMBL" id="BLXT01001985">
    <property type="protein sequence ID" value="GFN90069.1"/>
    <property type="molecule type" value="Genomic_DNA"/>
</dbReference>